<accession>A0A6L8LN02</accession>
<gene>
    <name evidence="2" type="ORF">GR167_04330</name>
</gene>
<dbReference type="Proteomes" id="UP000479043">
    <property type="component" value="Unassembled WGS sequence"/>
</dbReference>
<name>A0A6L8LN02_9RHOB</name>
<proteinExistence type="predicted"/>
<reference evidence="2 3" key="1">
    <citation type="submission" date="2020-01" db="EMBL/GenBank/DDBJ databases">
        <authorList>
            <person name="Chen S."/>
        </authorList>
    </citation>
    <scope>NUCLEOTIDE SEQUENCE [LARGE SCALE GENOMIC DNA]</scope>
    <source>
        <strain evidence="2 3">GS-10</strain>
    </source>
</reference>
<evidence type="ECO:0000313" key="2">
    <source>
        <dbReference type="EMBL" id="MYM54519.1"/>
    </source>
</evidence>
<evidence type="ECO:0000313" key="3">
    <source>
        <dbReference type="Proteomes" id="UP000479043"/>
    </source>
</evidence>
<dbReference type="EMBL" id="WWEN01000002">
    <property type="protein sequence ID" value="MYM54519.1"/>
    <property type="molecule type" value="Genomic_DNA"/>
</dbReference>
<keyword evidence="1" id="KW-0732">Signal</keyword>
<evidence type="ECO:0000256" key="1">
    <source>
        <dbReference type="SAM" id="SignalP"/>
    </source>
</evidence>
<keyword evidence="3" id="KW-1185">Reference proteome</keyword>
<comment type="caution">
    <text evidence="2">The sequence shown here is derived from an EMBL/GenBank/DDBJ whole genome shotgun (WGS) entry which is preliminary data.</text>
</comment>
<dbReference type="AlphaFoldDB" id="A0A6L8LN02"/>
<feature type="signal peptide" evidence="1">
    <location>
        <begin position="1"/>
        <end position="20"/>
    </location>
</feature>
<sequence length="128" mass="13443">MRNLLISTAVFACLAAPVAAGPKTKVSILFQNFPQGTVCGVSGAAGNVKLGKKKGHPKVDVKGYGEVGTYYCNLPDGRQIVTDVNARIPQNTRSAGVTVYPDGQAYVTVSTSDGQLLQLQFSNTVRGL</sequence>
<organism evidence="2 3">
    <name type="scientific">Thalassovita mangrovi</name>
    <dbReference type="NCBI Taxonomy" id="2692236"/>
    <lineage>
        <taxon>Bacteria</taxon>
        <taxon>Pseudomonadati</taxon>
        <taxon>Pseudomonadota</taxon>
        <taxon>Alphaproteobacteria</taxon>
        <taxon>Rhodobacterales</taxon>
        <taxon>Roseobacteraceae</taxon>
        <taxon>Thalassovita</taxon>
    </lineage>
</organism>
<feature type="chain" id="PRO_5026981855" evidence="1">
    <location>
        <begin position="21"/>
        <end position="128"/>
    </location>
</feature>
<protein>
    <submittedName>
        <fullName evidence="2">Uncharacterized protein</fullName>
    </submittedName>
</protein>
<dbReference type="RefSeq" id="WP_160972208.1">
    <property type="nucleotide sequence ID" value="NZ_WWEN01000002.1"/>
</dbReference>